<dbReference type="InterPro" id="IPR036735">
    <property type="entry name" value="NGN_dom_sf"/>
</dbReference>
<organism evidence="5 6">
    <name type="scientific">Alterisphingorhabdus coralli</name>
    <dbReference type="NCBI Taxonomy" id="3071408"/>
    <lineage>
        <taxon>Bacteria</taxon>
        <taxon>Pseudomonadati</taxon>
        <taxon>Pseudomonadota</taxon>
        <taxon>Alphaproteobacteria</taxon>
        <taxon>Sphingomonadales</taxon>
        <taxon>Sphingomonadaceae</taxon>
        <taxon>Alterisphingorhabdus (ex Yan et al. 2024)</taxon>
    </lineage>
</organism>
<evidence type="ECO:0000256" key="3">
    <source>
        <dbReference type="ARBA" id="ARBA00023163"/>
    </source>
</evidence>
<gene>
    <name evidence="5" type="ORF">RB602_13250</name>
</gene>
<evidence type="ECO:0000256" key="1">
    <source>
        <dbReference type="ARBA" id="ARBA00022814"/>
    </source>
</evidence>
<dbReference type="PANTHER" id="PTHR30265">
    <property type="entry name" value="RHO-INTERACTING TRANSCRIPTION TERMINATION FACTOR NUSG"/>
    <property type="match status" value="1"/>
</dbReference>
<accession>A0AA97I1J1</accession>
<evidence type="ECO:0000259" key="4">
    <source>
        <dbReference type="SMART" id="SM00738"/>
    </source>
</evidence>
<dbReference type="InterPro" id="IPR006645">
    <property type="entry name" value="NGN-like_dom"/>
</dbReference>
<sequence length="172" mass="19686">MSGLQDKERWYAVQVKSQKEKSALTNLDRQGFVTFCPWQLRTISQSRPVKIVRKPFFSGYLFVRFNLYRDNWPKINNTFGVRRLVTVHAGQMPKPMPDEVIERLIASCDADMCIQSLGDIALGSTIRVVNGPFSDMLGQLQSVDSNERFTILLSMMSSELKVRLHRSDVIEA</sequence>
<keyword evidence="1" id="KW-0889">Transcription antitermination</keyword>
<dbReference type="SUPFAM" id="SSF50104">
    <property type="entry name" value="Translation proteins SH3-like domain"/>
    <property type="match status" value="1"/>
</dbReference>
<dbReference type="InterPro" id="IPR043425">
    <property type="entry name" value="NusG-like"/>
</dbReference>
<dbReference type="KEGG" id="acoa:RB602_13250"/>
<keyword evidence="3" id="KW-0804">Transcription</keyword>
<name>A0AA97I1J1_9SPHN</name>
<dbReference type="SUPFAM" id="SSF82679">
    <property type="entry name" value="N-utilization substance G protein NusG, N-terminal domain"/>
    <property type="match status" value="1"/>
</dbReference>
<dbReference type="Pfam" id="PF02357">
    <property type="entry name" value="NusG"/>
    <property type="match status" value="1"/>
</dbReference>
<dbReference type="EMBL" id="CP136594">
    <property type="protein sequence ID" value="WOE74795.1"/>
    <property type="molecule type" value="Genomic_DNA"/>
</dbReference>
<dbReference type="PANTHER" id="PTHR30265:SF4">
    <property type="entry name" value="KOW MOTIF FAMILY PROTEIN, EXPRESSED"/>
    <property type="match status" value="1"/>
</dbReference>
<evidence type="ECO:0000313" key="6">
    <source>
        <dbReference type="Proteomes" id="UP001302429"/>
    </source>
</evidence>
<keyword evidence="6" id="KW-1185">Reference proteome</keyword>
<reference evidence="5 6" key="1">
    <citation type="submission" date="2023-10" db="EMBL/GenBank/DDBJ databases">
        <title>Complete genome sequence of a Sphingomonadaceae bacterium.</title>
        <authorList>
            <person name="Yan C."/>
        </authorList>
    </citation>
    <scope>NUCLEOTIDE SEQUENCE [LARGE SCALE GENOMIC DNA]</scope>
    <source>
        <strain evidence="5 6">SCSIO 66989</strain>
    </source>
</reference>
<evidence type="ECO:0000256" key="2">
    <source>
        <dbReference type="ARBA" id="ARBA00023015"/>
    </source>
</evidence>
<dbReference type="SMART" id="SM00738">
    <property type="entry name" value="NGN"/>
    <property type="match status" value="1"/>
</dbReference>
<evidence type="ECO:0000313" key="5">
    <source>
        <dbReference type="EMBL" id="WOE74795.1"/>
    </source>
</evidence>
<dbReference type="AlphaFoldDB" id="A0AA97I1J1"/>
<dbReference type="InterPro" id="IPR008991">
    <property type="entry name" value="Translation_prot_SH3-like_sf"/>
</dbReference>
<feature type="domain" description="NusG-like N-terminal" evidence="4">
    <location>
        <begin position="7"/>
        <end position="108"/>
    </location>
</feature>
<dbReference type="GO" id="GO:0031564">
    <property type="term" value="P:transcription antitermination"/>
    <property type="evidence" value="ECO:0007669"/>
    <property type="project" value="UniProtKB-KW"/>
</dbReference>
<dbReference type="GO" id="GO:0006354">
    <property type="term" value="P:DNA-templated transcription elongation"/>
    <property type="evidence" value="ECO:0007669"/>
    <property type="project" value="InterPro"/>
</dbReference>
<keyword evidence="2" id="KW-0805">Transcription regulation</keyword>
<dbReference type="RefSeq" id="WP_317081139.1">
    <property type="nucleotide sequence ID" value="NZ_CP136594.1"/>
</dbReference>
<dbReference type="Proteomes" id="UP001302429">
    <property type="component" value="Chromosome"/>
</dbReference>
<dbReference type="Gene3D" id="3.30.70.940">
    <property type="entry name" value="NusG, N-terminal domain"/>
    <property type="match status" value="1"/>
</dbReference>
<proteinExistence type="predicted"/>
<protein>
    <submittedName>
        <fullName evidence="5">Transcription termination/antitermination NusG family protein</fullName>
    </submittedName>
</protein>